<dbReference type="Pfam" id="PF05742">
    <property type="entry name" value="TANGO2"/>
    <property type="match status" value="1"/>
</dbReference>
<dbReference type="PANTHER" id="PTHR17985:SF8">
    <property type="entry name" value="TRANSPORT AND GOLGI ORGANIZATION PROTEIN 2 HOMOLOG"/>
    <property type="match status" value="1"/>
</dbReference>
<reference evidence="1 2" key="2">
    <citation type="journal article" date="2018" name="Nature">
        <title>Mutant phenotypes for thousands of bacterial genes of unknown function.</title>
        <authorList>
            <person name="Price M.N."/>
            <person name="Wetmore K.M."/>
            <person name="Waters R.J."/>
            <person name="Callaghan M."/>
            <person name="Ray J."/>
            <person name="Liu H."/>
            <person name="Kuehl J.V."/>
            <person name="Melnyk R.A."/>
            <person name="Lamson J.S."/>
            <person name="Suh Y."/>
            <person name="Carlson H.K."/>
            <person name="Esquivel Z."/>
            <person name="Sadeeshkumar H."/>
            <person name="Chakraborty R."/>
            <person name="Zane G.M."/>
            <person name="Rubin B.E."/>
            <person name="Wall J.D."/>
            <person name="Visel A."/>
            <person name="Bristow J."/>
            <person name="Blow M.J."/>
            <person name="Arkin A.P."/>
            <person name="Deutschbauer A.M."/>
        </authorList>
    </citation>
    <scope>NUCLEOTIDE SEQUENCE [LARGE SCALE GENOMIC DNA]</scope>
    <source>
        <strain evidence="1 2">FW300-N2C3</strain>
    </source>
</reference>
<gene>
    <name evidence="1" type="ORF">AO356_12425</name>
</gene>
<proteinExistence type="predicted"/>
<organism evidence="1 2">
    <name type="scientific">Pseudomonas fluorescens</name>
    <dbReference type="NCBI Taxonomy" id="294"/>
    <lineage>
        <taxon>Bacteria</taxon>
        <taxon>Pseudomonadati</taxon>
        <taxon>Pseudomonadota</taxon>
        <taxon>Gammaproteobacteria</taxon>
        <taxon>Pseudomonadales</taxon>
        <taxon>Pseudomonadaceae</taxon>
        <taxon>Pseudomonas</taxon>
    </lineage>
</organism>
<dbReference type="PANTHER" id="PTHR17985">
    <property type="entry name" value="SER/THR-RICH PROTEIN T10 IN DGCR REGION"/>
    <property type="match status" value="1"/>
</dbReference>
<accession>A0A0N9WV65</accession>
<evidence type="ECO:0000313" key="2">
    <source>
        <dbReference type="Proteomes" id="UP000059425"/>
    </source>
</evidence>
<evidence type="ECO:0008006" key="3">
    <source>
        <dbReference type="Google" id="ProtNLM"/>
    </source>
</evidence>
<sequence length="247" mass="27022">MCTIIAALGLSPQWPVMLATVRDESVARPWQAPAAHWPEQHPQVIGGLDLQSGGTWLALDVHQHRASFLVNRPEHLAGKTRSRGDLPLIALQAPAQRWDADSLSQYNGFILGLADANGLVLHQWDTRTLRSVHLGKGLHGLCYRGIGEDHPRLARHLPRFAASPLPRPLATASPAQAWGRWLHLLADGGQYSSADDALMWRRDVEGGPWASQSAACLALGKQQSRLDFSASPLDPTSWRNLPSPLSH</sequence>
<dbReference type="Proteomes" id="UP000059425">
    <property type="component" value="Chromosome"/>
</dbReference>
<protein>
    <recommendedName>
        <fullName evidence="3">NRDE family protein</fullName>
    </recommendedName>
</protein>
<dbReference type="RefSeq" id="WP_060740045.1">
    <property type="nucleotide sequence ID" value="NZ_CP012831.1"/>
</dbReference>
<evidence type="ECO:0000313" key="1">
    <source>
        <dbReference type="EMBL" id="ALI07587.1"/>
    </source>
</evidence>
<reference evidence="2" key="1">
    <citation type="submission" date="2015-09" db="EMBL/GenBank/DDBJ databases">
        <title>Whole genome sequence of Pseudomonas fluorescens FW300-N2C3.</title>
        <authorList>
            <person name="Ray J."/>
            <person name="Melnyk R."/>
            <person name="Deutschbauer A."/>
        </authorList>
    </citation>
    <scope>NUCLEOTIDE SEQUENCE [LARGE SCALE GENOMIC DNA]</scope>
    <source>
        <strain evidence="2">FW300-N2C3</strain>
    </source>
</reference>
<dbReference type="EMBL" id="CP012831">
    <property type="protein sequence ID" value="ALI07587.1"/>
    <property type="molecule type" value="Genomic_DNA"/>
</dbReference>
<dbReference type="InterPro" id="IPR008551">
    <property type="entry name" value="TANGO2"/>
</dbReference>
<dbReference type="AlphaFoldDB" id="A0A0N9WV65"/>
<name>A0A0N9WV65_PSEFL</name>
<dbReference type="OrthoDB" id="4380123at2"/>